<evidence type="ECO:0000313" key="3">
    <source>
        <dbReference type="Proteomes" id="UP001149411"/>
    </source>
</evidence>
<dbReference type="AlphaFoldDB" id="A0A9Q4C3R0"/>
<evidence type="ECO:0000313" key="2">
    <source>
        <dbReference type="EMBL" id="MCX2817786.1"/>
    </source>
</evidence>
<organism evidence="2 3">
    <name type="scientific">Halorutilus salinus</name>
    <dbReference type="NCBI Taxonomy" id="2487751"/>
    <lineage>
        <taxon>Archaea</taxon>
        <taxon>Methanobacteriati</taxon>
        <taxon>Methanobacteriota</taxon>
        <taxon>Stenosarchaea group</taxon>
        <taxon>Halobacteria</taxon>
        <taxon>Halorutilales</taxon>
        <taxon>Halorutilaceae</taxon>
        <taxon>Halorutilus</taxon>
    </lineage>
</organism>
<name>A0A9Q4C3R0_9EURY</name>
<comment type="caution">
    <text evidence="2">The sequence shown here is derived from an EMBL/GenBank/DDBJ whole genome shotgun (WGS) entry which is preliminary data.</text>
</comment>
<proteinExistence type="predicted"/>
<keyword evidence="3" id="KW-1185">Reference proteome</keyword>
<evidence type="ECO:0000256" key="1">
    <source>
        <dbReference type="SAM" id="MobiDB-lite"/>
    </source>
</evidence>
<reference evidence="2" key="1">
    <citation type="submission" date="2022-09" db="EMBL/GenBank/DDBJ databases">
        <title>Haloadaptaus new haloarchaeum isolated from saline soil.</title>
        <authorList>
            <person name="Duran-Viseras A."/>
            <person name="Sanchez-Porro C."/>
            <person name="Ventosa A."/>
        </authorList>
    </citation>
    <scope>NUCLEOTIDE SEQUENCE</scope>
    <source>
        <strain evidence="2">F3-133</strain>
    </source>
</reference>
<sequence length="303" mass="33367">MLPEGEYLYKDLNSSFVDLEKLLKEVSEENVSGYMSFENDDERGFAVLNQGKVGRVKITRNGHERTEEGTDAVRDVLQKDEYTVQVVDCNESGREIVDIKLKNEEIKSGIDTSGVDVPSFLGTNITDQENDCHIILISEEYSGVVTMVDGIPTQAKLSTPDEIFVGNDALEKALGYIGKGEVAIDIYRMSEEKVEEQESGKQVIGEQMEDELEGISDDFEDKADDILDDMGLGMDEGDGDDDGGLTDGDDLDMDMDEGDIADELGMSDNGGDDGDDEDEELELDVEGDGETDVFDEIESSREE</sequence>
<protein>
    <submittedName>
        <fullName evidence="2">Uncharacterized protein</fullName>
    </submittedName>
</protein>
<accession>A0A9Q4C3R0</accession>
<dbReference type="RefSeq" id="WP_266085264.1">
    <property type="nucleotide sequence ID" value="NZ_RKLV01000001.1"/>
</dbReference>
<feature type="compositionally biased region" description="Acidic residues" evidence="1">
    <location>
        <begin position="270"/>
        <end position="297"/>
    </location>
</feature>
<feature type="region of interest" description="Disordered" evidence="1">
    <location>
        <begin position="227"/>
        <end position="303"/>
    </location>
</feature>
<dbReference type="Proteomes" id="UP001149411">
    <property type="component" value="Unassembled WGS sequence"/>
</dbReference>
<gene>
    <name evidence="2" type="ORF">EGH25_00200</name>
</gene>
<dbReference type="EMBL" id="RKLV01000001">
    <property type="protein sequence ID" value="MCX2817786.1"/>
    <property type="molecule type" value="Genomic_DNA"/>
</dbReference>
<feature type="compositionally biased region" description="Acidic residues" evidence="1">
    <location>
        <begin position="235"/>
        <end position="262"/>
    </location>
</feature>